<protein>
    <submittedName>
        <fullName evidence="2">Uncharacterized protein</fullName>
    </submittedName>
</protein>
<feature type="compositionally biased region" description="Basic residues" evidence="1">
    <location>
        <begin position="38"/>
        <end position="59"/>
    </location>
</feature>
<dbReference type="Proteomes" id="UP000024404">
    <property type="component" value="Unassembled WGS sequence"/>
</dbReference>
<sequence length="144" mass="16574">MIKMILLAQVGETASTTAPEKSTPSQTQVLTTGERKSGSTKRSRTRSIGSKRRKKKKKRETPPEGFDQWPEDDQKYYQEISALLRDSKATRRQCSFTREKIGIWKSIKLRWAYHPTHNTEMGAYKKALKEVVPLGKTENLDIDF</sequence>
<reference evidence="2" key="2">
    <citation type="submission" date="2018-02" db="UniProtKB">
        <authorList>
            <consortium name="EnsemblMetazoa"/>
        </authorList>
    </citation>
    <scope>IDENTIFICATION</scope>
</reference>
<dbReference type="AlphaFoldDB" id="A0A2K6WBN6"/>
<evidence type="ECO:0000313" key="2">
    <source>
        <dbReference type="EnsemblMetazoa" id="OVOC7063.1"/>
    </source>
</evidence>
<name>A0A2K6WBN6_ONCVO</name>
<accession>A0A2K6WBN6</accession>
<dbReference type="EMBL" id="CMVM020000187">
    <property type="status" value="NOT_ANNOTATED_CDS"/>
    <property type="molecule type" value="Genomic_DNA"/>
</dbReference>
<evidence type="ECO:0000256" key="1">
    <source>
        <dbReference type="SAM" id="MobiDB-lite"/>
    </source>
</evidence>
<feature type="compositionally biased region" description="Polar residues" evidence="1">
    <location>
        <begin position="12"/>
        <end position="31"/>
    </location>
</feature>
<dbReference type="EnsemblMetazoa" id="OVOC7063.1">
    <property type="protein sequence ID" value="OVOC7063.1"/>
    <property type="gene ID" value="WBGene00243872"/>
</dbReference>
<dbReference type="OMA" id="WAYHPTH"/>
<reference evidence="3" key="1">
    <citation type="submission" date="2013-10" db="EMBL/GenBank/DDBJ databases">
        <title>Genome sequencing of Onchocerca volvulus.</title>
        <authorList>
            <person name="Cotton J."/>
            <person name="Tsai J."/>
            <person name="Stanley E."/>
            <person name="Tracey A."/>
            <person name="Holroyd N."/>
            <person name="Lustigman S."/>
            <person name="Berriman M."/>
        </authorList>
    </citation>
    <scope>NUCLEOTIDE SEQUENCE</scope>
</reference>
<keyword evidence="3" id="KW-1185">Reference proteome</keyword>
<proteinExistence type="predicted"/>
<evidence type="ECO:0000313" key="3">
    <source>
        <dbReference type="Proteomes" id="UP000024404"/>
    </source>
</evidence>
<feature type="region of interest" description="Disordered" evidence="1">
    <location>
        <begin position="11"/>
        <end position="72"/>
    </location>
</feature>
<organism evidence="2 3">
    <name type="scientific">Onchocerca volvulus</name>
    <dbReference type="NCBI Taxonomy" id="6282"/>
    <lineage>
        <taxon>Eukaryota</taxon>
        <taxon>Metazoa</taxon>
        <taxon>Ecdysozoa</taxon>
        <taxon>Nematoda</taxon>
        <taxon>Chromadorea</taxon>
        <taxon>Rhabditida</taxon>
        <taxon>Spirurina</taxon>
        <taxon>Spiruromorpha</taxon>
        <taxon>Filarioidea</taxon>
        <taxon>Onchocercidae</taxon>
        <taxon>Onchocerca</taxon>
    </lineage>
</organism>